<dbReference type="Pfam" id="PF00076">
    <property type="entry name" value="RRM_1"/>
    <property type="match status" value="1"/>
</dbReference>
<evidence type="ECO:0000313" key="9">
    <source>
        <dbReference type="Proteomes" id="UP000751190"/>
    </source>
</evidence>
<dbReference type="InterPro" id="IPR002903">
    <property type="entry name" value="RsmH"/>
</dbReference>
<dbReference type="PROSITE" id="PS50102">
    <property type="entry name" value="RRM"/>
    <property type="match status" value="1"/>
</dbReference>
<sequence>MAEKRTKKEKKSKERKEEEGKAKREKPMEHEADLSAKRPKGCTGDADASAPTPTAERSGAAPADDGVPEHWRLRLRGLPFNATEELVRDFIKDKVDAHEAMISLAKKNTKLSRLKPGDLRPGEAGVALYCSRAQAERALALHKTELHGRWVDVELSAAEGSARAPEARAEPAREPAAAERAAAGPPPNTFGGGGRGFGGGGRGPPPNGFGRGAGRGPGGRGAGGGPPAPGATEHLEIFIKYLPSWTGESDVRELFAHCGPMEEPVLMRDTSSGMCKGVGWITFKTADAFAKGLAMNGAPMGGRHIAVSVATVRAGAPKGTAQAPGTHTPALIDEVVQSLVVDRDGVYVDATFGRGGHSRGLLAALSPSGRLHAFDLDPAAVAAGRELERADRRFKMHHAPFGSMAEALRGEERPIAGVLMDLGISSPQLDEAARGFKPEQDGPLDLRFDLTKGVPAWQFLQSVARDELVRILRAYGEEDKAAARRIADAIILAREAGTLPRRTRELAELIVRVKGREYQPMHPAKPAFQALRIHLNDEFDELRRGMRACLELLRDGGRVGIITWKHSECAIVVDFLRAHELARAELPLLQWCRAQQPNAVRALSAEPCFEMDEPRRPGEAELRFNSRSRSAVLHLLRKQCGLRVPQLEDVAYAALDWEAI</sequence>
<dbReference type="OrthoDB" id="439808at2759"/>
<feature type="domain" description="RRM" evidence="7">
    <location>
        <begin position="235"/>
        <end position="312"/>
    </location>
</feature>
<dbReference type="SMART" id="SM00360">
    <property type="entry name" value="RRM"/>
    <property type="match status" value="2"/>
</dbReference>
<dbReference type="PANTHER" id="PTHR11265">
    <property type="entry name" value="S-ADENOSYL-METHYLTRANSFERASE MRAW"/>
    <property type="match status" value="1"/>
</dbReference>
<dbReference type="InterPro" id="IPR035979">
    <property type="entry name" value="RBD_domain_sf"/>
</dbReference>
<name>A0A8J5XS65_DIALT</name>
<evidence type="ECO:0000256" key="6">
    <source>
        <dbReference type="SAM" id="MobiDB-lite"/>
    </source>
</evidence>
<keyword evidence="5" id="KW-0694">RNA-binding</keyword>
<dbReference type="Gene3D" id="3.40.50.150">
    <property type="entry name" value="Vaccinia Virus protein VP39"/>
    <property type="match status" value="1"/>
</dbReference>
<evidence type="ECO:0000259" key="7">
    <source>
        <dbReference type="PROSITE" id="PS50102"/>
    </source>
</evidence>
<dbReference type="AlphaFoldDB" id="A0A8J5XS65"/>
<dbReference type="InterPro" id="IPR012677">
    <property type="entry name" value="Nucleotide-bd_a/b_plait_sf"/>
</dbReference>
<comment type="caution">
    <text evidence="8">The sequence shown here is derived from an EMBL/GenBank/DDBJ whole genome shotgun (WGS) entry which is preliminary data.</text>
</comment>
<accession>A0A8J5XS65</accession>
<dbReference type="GO" id="GO:0003723">
    <property type="term" value="F:RNA binding"/>
    <property type="evidence" value="ECO:0007669"/>
    <property type="project" value="UniProtKB-UniRule"/>
</dbReference>
<dbReference type="InterPro" id="IPR029063">
    <property type="entry name" value="SAM-dependent_MTases_sf"/>
</dbReference>
<feature type="region of interest" description="Disordered" evidence="6">
    <location>
        <begin position="160"/>
        <end position="230"/>
    </location>
</feature>
<dbReference type="HAMAP" id="MF_01007">
    <property type="entry name" value="16SrRNA_methyltr_H"/>
    <property type="match status" value="1"/>
</dbReference>
<dbReference type="EMBL" id="JAGTXO010000007">
    <property type="protein sequence ID" value="KAG8466935.1"/>
    <property type="molecule type" value="Genomic_DNA"/>
</dbReference>
<dbReference type="Gene3D" id="1.10.150.170">
    <property type="entry name" value="Putative methyltransferase TM0872, insert domain"/>
    <property type="match status" value="1"/>
</dbReference>
<feature type="compositionally biased region" description="Basic and acidic residues" evidence="6">
    <location>
        <begin position="1"/>
        <end position="36"/>
    </location>
</feature>
<proteinExistence type="inferred from homology"/>
<evidence type="ECO:0000256" key="2">
    <source>
        <dbReference type="ARBA" id="ARBA00022603"/>
    </source>
</evidence>
<dbReference type="PANTHER" id="PTHR11265:SF0">
    <property type="entry name" value="12S RRNA N4-METHYLCYTIDINE METHYLTRANSFERASE"/>
    <property type="match status" value="1"/>
</dbReference>
<evidence type="ECO:0000256" key="1">
    <source>
        <dbReference type="ARBA" id="ARBA00010396"/>
    </source>
</evidence>
<keyword evidence="2" id="KW-0489">Methyltransferase</keyword>
<reference evidence="8" key="1">
    <citation type="submission" date="2021-05" db="EMBL/GenBank/DDBJ databases">
        <title>The genome of the haptophyte Pavlova lutheri (Diacronema luteri, Pavlovales) - a model for lipid biosynthesis in eukaryotic algae.</title>
        <authorList>
            <person name="Hulatt C.J."/>
            <person name="Posewitz M.C."/>
        </authorList>
    </citation>
    <scope>NUCLEOTIDE SEQUENCE</scope>
    <source>
        <strain evidence="8">NIVA-4/92</strain>
    </source>
</reference>
<dbReference type="NCBIfam" id="TIGR00006">
    <property type="entry name" value="16S rRNA (cytosine(1402)-N(4))-methyltransferase RsmH"/>
    <property type="match status" value="1"/>
</dbReference>
<evidence type="ECO:0000313" key="8">
    <source>
        <dbReference type="EMBL" id="KAG8466935.1"/>
    </source>
</evidence>
<evidence type="ECO:0000256" key="5">
    <source>
        <dbReference type="PROSITE-ProRule" id="PRU00176"/>
    </source>
</evidence>
<dbReference type="Proteomes" id="UP000751190">
    <property type="component" value="Unassembled WGS sequence"/>
</dbReference>
<feature type="compositionally biased region" description="Gly residues" evidence="6">
    <location>
        <begin position="190"/>
        <end position="202"/>
    </location>
</feature>
<dbReference type="SUPFAM" id="SSF54928">
    <property type="entry name" value="RNA-binding domain, RBD"/>
    <property type="match status" value="2"/>
</dbReference>
<evidence type="ECO:0000256" key="4">
    <source>
        <dbReference type="ARBA" id="ARBA00022691"/>
    </source>
</evidence>
<dbReference type="GO" id="GO:0071424">
    <property type="term" value="F:rRNA (cytosine-N4-)-methyltransferase activity"/>
    <property type="evidence" value="ECO:0007669"/>
    <property type="project" value="TreeGrafter"/>
</dbReference>
<dbReference type="Gene3D" id="3.30.70.330">
    <property type="match status" value="2"/>
</dbReference>
<dbReference type="Pfam" id="PF01795">
    <property type="entry name" value="Methyltransf_5"/>
    <property type="match status" value="1"/>
</dbReference>
<keyword evidence="9" id="KW-1185">Reference proteome</keyword>
<dbReference type="InterPro" id="IPR000504">
    <property type="entry name" value="RRM_dom"/>
</dbReference>
<feature type="compositionally biased region" description="Gly residues" evidence="6">
    <location>
        <begin position="209"/>
        <end position="225"/>
    </location>
</feature>
<protein>
    <recommendedName>
        <fullName evidence="7">RRM domain-containing protein</fullName>
    </recommendedName>
</protein>
<comment type="similarity">
    <text evidence="1">Belongs to the methyltransferase superfamily. RsmH family.</text>
</comment>
<feature type="compositionally biased region" description="Basic and acidic residues" evidence="6">
    <location>
        <begin position="165"/>
        <end position="177"/>
    </location>
</feature>
<dbReference type="InterPro" id="IPR023397">
    <property type="entry name" value="SAM-dep_MeTrfase_MraW_recog"/>
</dbReference>
<feature type="region of interest" description="Disordered" evidence="6">
    <location>
        <begin position="1"/>
        <end position="68"/>
    </location>
</feature>
<organism evidence="8 9">
    <name type="scientific">Diacronema lutheri</name>
    <name type="common">Unicellular marine alga</name>
    <name type="synonym">Monochrysis lutheri</name>
    <dbReference type="NCBI Taxonomy" id="2081491"/>
    <lineage>
        <taxon>Eukaryota</taxon>
        <taxon>Haptista</taxon>
        <taxon>Haptophyta</taxon>
        <taxon>Pavlovophyceae</taxon>
        <taxon>Pavlovales</taxon>
        <taxon>Pavlovaceae</taxon>
        <taxon>Diacronema</taxon>
    </lineage>
</organism>
<dbReference type="GO" id="GO:0005737">
    <property type="term" value="C:cytoplasm"/>
    <property type="evidence" value="ECO:0007669"/>
    <property type="project" value="TreeGrafter"/>
</dbReference>
<keyword evidence="4" id="KW-0949">S-adenosyl-L-methionine</keyword>
<dbReference type="SUPFAM" id="SSF81799">
    <property type="entry name" value="Putative methyltransferase TM0872, insert domain"/>
    <property type="match status" value="1"/>
</dbReference>
<gene>
    <name evidence="8" type="ORF">KFE25_008314</name>
</gene>
<evidence type="ECO:0000256" key="3">
    <source>
        <dbReference type="ARBA" id="ARBA00022679"/>
    </source>
</evidence>
<keyword evidence="3" id="KW-0808">Transferase</keyword>
<dbReference type="SUPFAM" id="SSF53335">
    <property type="entry name" value="S-adenosyl-L-methionine-dependent methyltransferases"/>
    <property type="match status" value="1"/>
</dbReference>
<dbReference type="GO" id="GO:0070475">
    <property type="term" value="P:rRNA base methylation"/>
    <property type="evidence" value="ECO:0007669"/>
    <property type="project" value="TreeGrafter"/>
</dbReference>